<dbReference type="AlphaFoldDB" id="A0A368Z056"/>
<reference evidence="2 3" key="1">
    <citation type="submission" date="2018-07" db="EMBL/GenBank/DDBJ databases">
        <title>Genomic Encyclopedia of Type Strains, Phase III (KMG-III): the genomes of soil and plant-associated and newly described type strains.</title>
        <authorList>
            <person name="Whitman W."/>
        </authorList>
    </citation>
    <scope>NUCLEOTIDE SEQUENCE [LARGE SCALE GENOMIC DNA]</scope>
    <source>
        <strain evidence="2 3">31-25a</strain>
    </source>
</reference>
<name>A0A368Z056_9HYPH</name>
<sequence>MYLPTCGTTSPVEAPPSLQKGLLELAEPSETLRVNLRATDMRTATGARYRHSLVPLVKIDLADLVGVLLGAPLWIANSRRRQRSPPFPPRAWRPLLGRA</sequence>
<protein>
    <submittedName>
        <fullName evidence="2">Uncharacterized protein</fullName>
    </submittedName>
</protein>
<evidence type="ECO:0000313" key="3">
    <source>
        <dbReference type="Proteomes" id="UP000253324"/>
    </source>
</evidence>
<keyword evidence="3" id="KW-1185">Reference proteome</keyword>
<evidence type="ECO:0000313" key="2">
    <source>
        <dbReference type="EMBL" id="RCW85309.1"/>
    </source>
</evidence>
<comment type="caution">
    <text evidence="2">The sequence shown here is derived from an EMBL/GenBank/DDBJ whole genome shotgun (WGS) entry which is preliminary data.</text>
</comment>
<gene>
    <name evidence="2" type="ORF">C7476_103151</name>
</gene>
<dbReference type="EMBL" id="QPJM01000003">
    <property type="protein sequence ID" value="RCW85309.1"/>
    <property type="molecule type" value="Genomic_DNA"/>
</dbReference>
<evidence type="ECO:0000256" key="1">
    <source>
        <dbReference type="SAM" id="MobiDB-lite"/>
    </source>
</evidence>
<proteinExistence type="predicted"/>
<accession>A0A368Z056</accession>
<feature type="region of interest" description="Disordered" evidence="1">
    <location>
        <begin position="80"/>
        <end position="99"/>
    </location>
</feature>
<organism evidence="2 3">
    <name type="scientific">Phyllobacterium bourgognense</name>
    <dbReference type="NCBI Taxonomy" id="314236"/>
    <lineage>
        <taxon>Bacteria</taxon>
        <taxon>Pseudomonadati</taxon>
        <taxon>Pseudomonadota</taxon>
        <taxon>Alphaproteobacteria</taxon>
        <taxon>Hyphomicrobiales</taxon>
        <taxon>Phyllobacteriaceae</taxon>
        <taxon>Phyllobacterium</taxon>
    </lineage>
</organism>
<dbReference type="Proteomes" id="UP000253324">
    <property type="component" value="Unassembled WGS sequence"/>
</dbReference>